<name>A0A645BDS8_9ZZZZ</name>
<gene>
    <name evidence="1" type="ORF">SDC9_110510</name>
</gene>
<dbReference type="AlphaFoldDB" id="A0A645BDS8"/>
<proteinExistence type="predicted"/>
<comment type="caution">
    <text evidence="1">The sequence shown here is derived from an EMBL/GenBank/DDBJ whole genome shotgun (WGS) entry which is preliminary data.</text>
</comment>
<dbReference type="EMBL" id="VSSQ01019524">
    <property type="protein sequence ID" value="MPM63629.1"/>
    <property type="molecule type" value="Genomic_DNA"/>
</dbReference>
<accession>A0A645BDS8</accession>
<sequence>MLRIENPLHRLTHQRIHQRGGHQHIEQPLENGRRDNSGAVFKGHALEQIGNQNPAAAHKKINPGNPQRFPLGAAQDAGTLLQRCSLRHLLFGTKRVVHCFFTAHAGTPFKETAVTYN</sequence>
<reference evidence="1" key="1">
    <citation type="submission" date="2019-08" db="EMBL/GenBank/DDBJ databases">
        <authorList>
            <person name="Kucharzyk K."/>
            <person name="Murdoch R.W."/>
            <person name="Higgins S."/>
            <person name="Loffler F."/>
        </authorList>
    </citation>
    <scope>NUCLEOTIDE SEQUENCE</scope>
</reference>
<protein>
    <submittedName>
        <fullName evidence="1">Uncharacterized protein</fullName>
    </submittedName>
</protein>
<organism evidence="1">
    <name type="scientific">bioreactor metagenome</name>
    <dbReference type="NCBI Taxonomy" id="1076179"/>
    <lineage>
        <taxon>unclassified sequences</taxon>
        <taxon>metagenomes</taxon>
        <taxon>ecological metagenomes</taxon>
    </lineage>
</organism>
<evidence type="ECO:0000313" key="1">
    <source>
        <dbReference type="EMBL" id="MPM63629.1"/>
    </source>
</evidence>